<dbReference type="EMBL" id="KL198008">
    <property type="protein sequence ID" value="KDQ27266.1"/>
    <property type="molecule type" value="Genomic_DNA"/>
</dbReference>
<evidence type="ECO:0000313" key="1">
    <source>
        <dbReference type="EMBL" id="KDQ27266.1"/>
    </source>
</evidence>
<dbReference type="VEuPathDB" id="FungiDB:PLEOSDRAFT_158846"/>
<protein>
    <submittedName>
        <fullName evidence="1">Uncharacterized protein</fullName>
    </submittedName>
</protein>
<organism evidence="1 2">
    <name type="scientific">Pleurotus ostreatus (strain PC15)</name>
    <name type="common">Oyster mushroom</name>
    <dbReference type="NCBI Taxonomy" id="1137138"/>
    <lineage>
        <taxon>Eukaryota</taxon>
        <taxon>Fungi</taxon>
        <taxon>Dikarya</taxon>
        <taxon>Basidiomycota</taxon>
        <taxon>Agaricomycotina</taxon>
        <taxon>Agaricomycetes</taxon>
        <taxon>Agaricomycetidae</taxon>
        <taxon>Agaricales</taxon>
        <taxon>Pleurotineae</taxon>
        <taxon>Pleurotaceae</taxon>
        <taxon>Pleurotus</taxon>
    </lineage>
</organism>
<accession>A0A067NUI8</accession>
<dbReference type="HOGENOM" id="CLU_2639107_0_0_1"/>
<dbReference type="InParanoid" id="A0A067NUI8"/>
<proteinExistence type="predicted"/>
<evidence type="ECO:0000313" key="2">
    <source>
        <dbReference type="Proteomes" id="UP000027073"/>
    </source>
</evidence>
<gene>
    <name evidence="1" type="ORF">PLEOSDRAFT_158846</name>
</gene>
<dbReference type="AlphaFoldDB" id="A0A067NUI8"/>
<name>A0A067NUI8_PLEO1</name>
<sequence>MLRPTNLPPSNASMAILQRTTLYSTVIPSAYPCLAPVGSTRYDNIFYGLRDACISSAARALGYVYADNAKWEFARYP</sequence>
<reference evidence="2" key="1">
    <citation type="journal article" date="2014" name="Proc. Natl. Acad. Sci. U.S.A.">
        <title>Extensive sampling of basidiomycete genomes demonstrates inadequacy of the white-rot/brown-rot paradigm for wood decay fungi.</title>
        <authorList>
            <person name="Riley R."/>
            <person name="Salamov A.A."/>
            <person name="Brown D.W."/>
            <person name="Nagy L.G."/>
            <person name="Floudas D."/>
            <person name="Held B.W."/>
            <person name="Levasseur A."/>
            <person name="Lombard V."/>
            <person name="Morin E."/>
            <person name="Otillar R."/>
            <person name="Lindquist E.A."/>
            <person name="Sun H."/>
            <person name="LaButti K.M."/>
            <person name="Schmutz J."/>
            <person name="Jabbour D."/>
            <person name="Luo H."/>
            <person name="Baker S.E."/>
            <person name="Pisabarro A.G."/>
            <person name="Walton J.D."/>
            <person name="Blanchette R.A."/>
            <person name="Henrissat B."/>
            <person name="Martin F."/>
            <person name="Cullen D."/>
            <person name="Hibbett D.S."/>
            <person name="Grigoriev I.V."/>
        </authorList>
    </citation>
    <scope>NUCLEOTIDE SEQUENCE [LARGE SCALE GENOMIC DNA]</scope>
    <source>
        <strain evidence="2">PC15</strain>
    </source>
</reference>
<dbReference type="Proteomes" id="UP000027073">
    <property type="component" value="Unassembled WGS sequence"/>
</dbReference>